<proteinExistence type="predicted"/>
<dbReference type="Pfam" id="PF06412">
    <property type="entry name" value="TraD"/>
    <property type="match status" value="1"/>
</dbReference>
<dbReference type="InterPro" id="IPR009444">
    <property type="entry name" value="Conjugal_tfr_TraD_a-type"/>
</dbReference>
<feature type="compositionally biased region" description="Gly residues" evidence="1">
    <location>
        <begin position="82"/>
        <end position="93"/>
    </location>
</feature>
<evidence type="ECO:0000313" key="3">
    <source>
        <dbReference type="Proteomes" id="UP000292347"/>
    </source>
</evidence>
<evidence type="ECO:0000313" key="2">
    <source>
        <dbReference type="EMBL" id="RXZ34659.1"/>
    </source>
</evidence>
<protein>
    <submittedName>
        <fullName evidence="2">Conjugal transfer protein TraD</fullName>
    </submittedName>
</protein>
<sequence length="93" mass="9979">MRKVRDYHAELKALEDKARALKARRVEQLGVLVTATGADALDMEMLAGALLDAVSAQEVQAKEAWRAKGAAFFQRRRRKGGQPAGGNGNSTGA</sequence>
<dbReference type="AlphaFoldDB" id="A0A4Q2IVD5"/>
<organism evidence="2 3">
    <name type="scientific">Sphingomonas desiccabilis</name>
    <dbReference type="NCBI Taxonomy" id="429134"/>
    <lineage>
        <taxon>Bacteria</taxon>
        <taxon>Pseudomonadati</taxon>
        <taxon>Pseudomonadota</taxon>
        <taxon>Alphaproteobacteria</taxon>
        <taxon>Sphingomonadales</taxon>
        <taxon>Sphingomonadaceae</taxon>
        <taxon>Sphingomonas</taxon>
    </lineage>
</organism>
<dbReference type="OrthoDB" id="7284210at2"/>
<keyword evidence="3" id="KW-1185">Reference proteome</keyword>
<dbReference type="Proteomes" id="UP000292347">
    <property type="component" value="Unassembled WGS sequence"/>
</dbReference>
<gene>
    <name evidence="2" type="ORF">EO081_03000</name>
</gene>
<feature type="region of interest" description="Disordered" evidence="1">
    <location>
        <begin position="74"/>
        <end position="93"/>
    </location>
</feature>
<reference evidence="2 3" key="1">
    <citation type="submission" date="2019-01" db="EMBL/GenBank/DDBJ databases">
        <title>Sphingomonas mucosissima sp. nov. and Sphingomonas desiccabilis sp. nov., from biological soil crusts in the Colorado Plateau, USA.</title>
        <authorList>
            <person name="Zhu D."/>
        </authorList>
    </citation>
    <scope>NUCLEOTIDE SEQUENCE [LARGE SCALE GENOMIC DNA]</scope>
    <source>
        <strain evidence="2 3">CP1D</strain>
    </source>
</reference>
<dbReference type="EMBL" id="SDPT01000001">
    <property type="protein sequence ID" value="RXZ34659.1"/>
    <property type="molecule type" value="Genomic_DNA"/>
</dbReference>
<dbReference type="RefSeq" id="WP_129340445.1">
    <property type="nucleotide sequence ID" value="NZ_JACIDD010000005.1"/>
</dbReference>
<evidence type="ECO:0000256" key="1">
    <source>
        <dbReference type="SAM" id="MobiDB-lite"/>
    </source>
</evidence>
<accession>A0A4Q2IVD5</accession>
<comment type="caution">
    <text evidence="2">The sequence shown here is derived from an EMBL/GenBank/DDBJ whole genome shotgun (WGS) entry which is preliminary data.</text>
</comment>
<name>A0A4Q2IVD5_9SPHN</name>